<dbReference type="InterPro" id="IPR035439">
    <property type="entry name" value="UPF0145_dom_sf"/>
</dbReference>
<evidence type="ECO:0000256" key="2">
    <source>
        <dbReference type="ARBA" id="ARBA00008859"/>
    </source>
</evidence>
<comment type="caution">
    <text evidence="8">The sequence shown here is derived from an EMBL/GenBank/DDBJ whole genome shotgun (WGS) entry which is preliminary data.</text>
</comment>
<keyword evidence="6" id="KW-0805">Transcription regulation</keyword>
<evidence type="ECO:0000313" key="10">
    <source>
        <dbReference type="Proteomes" id="UP000037069"/>
    </source>
</evidence>
<keyword evidence="4" id="KW-0963">Cytoplasm</keyword>
<evidence type="ECO:0000256" key="3">
    <source>
        <dbReference type="ARBA" id="ARBA00020534"/>
    </source>
</evidence>
<dbReference type="SUPFAM" id="SSF117782">
    <property type="entry name" value="YbjQ-like"/>
    <property type="match status" value="1"/>
</dbReference>
<dbReference type="GO" id="GO:0003677">
    <property type="term" value="F:DNA binding"/>
    <property type="evidence" value="ECO:0007669"/>
    <property type="project" value="InterPro"/>
</dbReference>
<comment type="similarity">
    <text evidence="2">Belongs to the relaxosome TraM family.</text>
</comment>
<proteinExistence type="inferred from homology"/>
<evidence type="ECO:0000256" key="6">
    <source>
        <dbReference type="ARBA" id="ARBA00023015"/>
    </source>
</evidence>
<dbReference type="SUPFAM" id="SSF47729">
    <property type="entry name" value="IHF-like DNA-binding proteins"/>
    <property type="match status" value="1"/>
</dbReference>
<dbReference type="EMBL" id="JRES01001547">
    <property type="protein sequence ID" value="KNC22112.1"/>
    <property type="molecule type" value="Genomic_DNA"/>
</dbReference>
<evidence type="ECO:0000256" key="4">
    <source>
        <dbReference type="ARBA" id="ARBA00022490"/>
    </source>
</evidence>
<dbReference type="InterPro" id="IPR010992">
    <property type="entry name" value="IHF-like_DNA-bd_dom_sf"/>
</dbReference>
<dbReference type="InterPro" id="IPR042073">
    <property type="entry name" value="TraM_DNA-bd"/>
</dbReference>
<dbReference type="AlphaFoldDB" id="A0A0L0BPX7"/>
<keyword evidence="7" id="KW-0804">Transcription</keyword>
<evidence type="ECO:0000313" key="8">
    <source>
        <dbReference type="EMBL" id="KNC22112.1"/>
    </source>
</evidence>
<name>A0A0L0BPX7_LUCCU</name>
<dbReference type="Pfam" id="PF05261">
    <property type="entry name" value="Tra_M"/>
    <property type="match status" value="1"/>
</dbReference>
<sequence length="181" mass="20714">MPRQHIYMKQKTLDGLRALVDKRRNEGASAQEANISSVGSELLEIGLRVVENLEKEKEEDGSLSLEERYKKQLLEEVTKSRQCIQVMFKMMFDITEIKKVYGAKIIKSIGMVKVAISDICLKYNNEDEVAKNELLKITLDNGGNAIINFRYETGSYQRDYTGTYTSYILAFGDAVFIEYND</sequence>
<dbReference type="Proteomes" id="UP000037069">
    <property type="component" value="Unassembled WGS sequence"/>
</dbReference>
<evidence type="ECO:0000256" key="5">
    <source>
        <dbReference type="ARBA" id="ARBA00022971"/>
    </source>
</evidence>
<gene>
    <name evidence="8" type="ORF">FF38_09219</name>
    <name evidence="9" type="ORF">FF38_11097</name>
</gene>
<dbReference type="EMBL" id="JRES01001405">
    <property type="protein sequence ID" value="KNC23168.1"/>
    <property type="molecule type" value="Genomic_DNA"/>
</dbReference>
<accession>A0A0L0BPX7</accession>
<evidence type="ECO:0000313" key="9">
    <source>
        <dbReference type="EMBL" id="KNC23168.1"/>
    </source>
</evidence>
<organism evidence="8 10">
    <name type="scientific">Lucilia cuprina</name>
    <name type="common">Green bottle fly</name>
    <name type="synonym">Australian sheep blowfly</name>
    <dbReference type="NCBI Taxonomy" id="7375"/>
    <lineage>
        <taxon>Eukaryota</taxon>
        <taxon>Metazoa</taxon>
        <taxon>Ecdysozoa</taxon>
        <taxon>Arthropoda</taxon>
        <taxon>Hexapoda</taxon>
        <taxon>Insecta</taxon>
        <taxon>Pterygota</taxon>
        <taxon>Neoptera</taxon>
        <taxon>Endopterygota</taxon>
        <taxon>Diptera</taxon>
        <taxon>Brachycera</taxon>
        <taxon>Muscomorpha</taxon>
        <taxon>Oestroidea</taxon>
        <taxon>Calliphoridae</taxon>
        <taxon>Luciliinae</taxon>
        <taxon>Lucilia</taxon>
    </lineage>
</organism>
<keyword evidence="5" id="KW-0184">Conjugation</keyword>
<reference evidence="8 10" key="1">
    <citation type="journal article" date="2015" name="Nat. Commun.">
        <title>Lucilia cuprina genome unlocks parasitic fly biology to underpin future interventions.</title>
        <authorList>
            <person name="Anstead C.A."/>
            <person name="Korhonen P.K."/>
            <person name="Young N.D."/>
            <person name="Hall R.S."/>
            <person name="Jex A.R."/>
            <person name="Murali S.C."/>
            <person name="Hughes D.S."/>
            <person name="Lee S.F."/>
            <person name="Perry T."/>
            <person name="Stroehlein A.J."/>
            <person name="Ansell B.R."/>
            <person name="Breugelmans B."/>
            <person name="Hofmann A."/>
            <person name="Qu J."/>
            <person name="Dugan S."/>
            <person name="Lee S.L."/>
            <person name="Chao H."/>
            <person name="Dinh H."/>
            <person name="Han Y."/>
            <person name="Doddapaneni H.V."/>
            <person name="Worley K.C."/>
            <person name="Muzny D.M."/>
            <person name="Ioannidis P."/>
            <person name="Waterhouse R.M."/>
            <person name="Zdobnov E.M."/>
            <person name="James P.J."/>
            <person name="Bagnall N.H."/>
            <person name="Kotze A.C."/>
            <person name="Gibbs R.A."/>
            <person name="Richards S."/>
            <person name="Batterham P."/>
            <person name="Gasser R.B."/>
        </authorList>
    </citation>
    <scope>NUCLEOTIDE SEQUENCE [LARGE SCALE GENOMIC DNA]</scope>
    <source>
        <strain evidence="8 10">LS</strain>
        <tissue evidence="8">Full body</tissue>
    </source>
</reference>
<dbReference type="GO" id="GO:0005737">
    <property type="term" value="C:cytoplasm"/>
    <property type="evidence" value="ECO:0007669"/>
    <property type="project" value="UniProtKB-SubCell"/>
</dbReference>
<comment type="subcellular location">
    <subcellularLocation>
        <location evidence="1">Cytoplasm</location>
    </subcellularLocation>
</comment>
<protein>
    <recommendedName>
        <fullName evidence="3">Relaxosome protein TraM</fullName>
    </recommendedName>
</protein>
<evidence type="ECO:0000256" key="1">
    <source>
        <dbReference type="ARBA" id="ARBA00004496"/>
    </source>
</evidence>
<evidence type="ECO:0000256" key="7">
    <source>
        <dbReference type="ARBA" id="ARBA00023163"/>
    </source>
</evidence>
<dbReference type="InterPro" id="IPR007925">
    <property type="entry name" value="TRelaxosome_TraM"/>
</dbReference>
<keyword evidence="10" id="KW-1185">Reference proteome</keyword>
<dbReference type="Gene3D" id="1.10.10.450">
    <property type="entry name" value="TraM protein, DNA-binding"/>
    <property type="match status" value="1"/>
</dbReference>